<accession>A0A0S4KMJ1</accession>
<evidence type="ECO:0000313" key="4">
    <source>
        <dbReference type="Proteomes" id="UP000051952"/>
    </source>
</evidence>
<evidence type="ECO:0000313" key="3">
    <source>
        <dbReference type="EMBL" id="CUI15616.1"/>
    </source>
</evidence>
<keyword evidence="2" id="KW-0812">Transmembrane</keyword>
<evidence type="ECO:0000256" key="1">
    <source>
        <dbReference type="SAM" id="MobiDB-lite"/>
    </source>
</evidence>
<dbReference type="OMA" id="IGNTDRG"/>
<dbReference type="OrthoDB" id="8583677at2759"/>
<reference evidence="4" key="1">
    <citation type="submission" date="2015-09" db="EMBL/GenBank/DDBJ databases">
        <authorList>
            <consortium name="Pathogen Informatics"/>
        </authorList>
    </citation>
    <scope>NUCLEOTIDE SEQUENCE [LARGE SCALE GENOMIC DNA]</scope>
    <source>
        <strain evidence="4">Lake Konstanz</strain>
    </source>
</reference>
<keyword evidence="4" id="KW-1185">Reference proteome</keyword>
<dbReference type="Proteomes" id="UP000051952">
    <property type="component" value="Unassembled WGS sequence"/>
</dbReference>
<gene>
    <name evidence="3" type="ORF">BSAL_48700</name>
</gene>
<dbReference type="VEuPathDB" id="TriTrypDB:BSAL_48700"/>
<protein>
    <submittedName>
        <fullName evidence="3">Membrane-associated protein, putative</fullName>
    </submittedName>
</protein>
<name>A0A0S4KMJ1_BODSA</name>
<evidence type="ECO:0000256" key="2">
    <source>
        <dbReference type="SAM" id="Phobius"/>
    </source>
</evidence>
<organism evidence="3 4">
    <name type="scientific">Bodo saltans</name>
    <name type="common">Flagellated protozoan</name>
    <dbReference type="NCBI Taxonomy" id="75058"/>
    <lineage>
        <taxon>Eukaryota</taxon>
        <taxon>Discoba</taxon>
        <taxon>Euglenozoa</taxon>
        <taxon>Kinetoplastea</taxon>
        <taxon>Metakinetoplastina</taxon>
        <taxon>Eubodonida</taxon>
        <taxon>Bodonidae</taxon>
        <taxon>Bodo</taxon>
    </lineage>
</organism>
<feature type="transmembrane region" description="Helical" evidence="2">
    <location>
        <begin position="12"/>
        <end position="31"/>
    </location>
</feature>
<proteinExistence type="predicted"/>
<feature type="region of interest" description="Disordered" evidence="1">
    <location>
        <begin position="37"/>
        <end position="100"/>
    </location>
</feature>
<keyword evidence="2" id="KW-1133">Transmembrane helix</keyword>
<keyword evidence="2" id="KW-0472">Membrane</keyword>
<sequence length="519" mass="58817">MRRRSAAPSVSSRPKVILIVLVLSIFTYFNYKWALSSRGSGGGSRSAPGTTGGKTSQQATGAAGLTVEEHPSQVPATQQVPHESGVQYSPAGDPHTTAPDKQIFNISFTEALSLFQDNQAAEVHEDIKQPTKGFVDVLEHPDHGVLLPHDPLQVSPEEEWMACDQRNAEFTVERDALCQRYLSNLNNMRSIKALSAVLKRGRTIKFKIFYHHNNIEAIVKVSQNKFVFEPVSEYLAYALDRELNFTRTPTAAYVPLPLDFMKAASAIVSPFFSQWFRYFIMDYEYTKRFFVHCSYAGGPEGQKDCSLVSIQLWMKDLHSALYTTLAVPYEYDEHFARKYLNPTGAKRWPPKPERLRAVGDLNVRFIFDFMMGNTDRGMNDHNNFVYGGCDSTTRCAPEPPEDRTKGIAKYAFVDHGSSFYSRKEPEDNPFTGNLTDVLICRYRKSTYDSLKRFLPTNEDKEPLITAVRTKLPKNLFRIVSVHTFQQTQVRLEKILTVIETCITKYGAAGVFSLPEYWEG</sequence>
<dbReference type="EMBL" id="CYKH01002252">
    <property type="protein sequence ID" value="CUI15616.1"/>
    <property type="molecule type" value="Genomic_DNA"/>
</dbReference>
<dbReference type="AlphaFoldDB" id="A0A0S4KMJ1"/>